<dbReference type="Gene3D" id="1.10.1280.10">
    <property type="entry name" value="Di-copper center containing domain from catechol oxidase"/>
    <property type="match status" value="1"/>
</dbReference>
<reference evidence="7" key="1">
    <citation type="submission" date="2021-02" db="EMBL/GenBank/DDBJ databases">
        <authorList>
            <person name="Steward A R."/>
        </authorList>
    </citation>
    <scope>NUCLEOTIDE SEQUENCE</scope>
</reference>
<evidence type="ECO:0000313" key="7">
    <source>
        <dbReference type="EMBL" id="CAF4930518.1"/>
    </source>
</evidence>
<keyword evidence="1" id="KW-0758">Storage protein</keyword>
<dbReference type="Gene3D" id="2.60.40.1520">
    <property type="entry name" value="Hemocyanin, C-terminal domain"/>
    <property type="match status" value="1"/>
</dbReference>
<accession>A0A821WR65</accession>
<feature type="domain" description="Hemocyanin C-terminal" evidence="6">
    <location>
        <begin position="413"/>
        <end position="644"/>
    </location>
</feature>
<dbReference type="GO" id="GO:0045735">
    <property type="term" value="F:nutrient reservoir activity"/>
    <property type="evidence" value="ECO:0007669"/>
    <property type="project" value="UniProtKB-KW"/>
</dbReference>
<dbReference type="Proteomes" id="UP000663880">
    <property type="component" value="Unassembled WGS sequence"/>
</dbReference>
<feature type="domain" description="Hemocyanin middle" evidence="4">
    <location>
        <begin position="162"/>
        <end position="331"/>
    </location>
</feature>
<feature type="domain" description="Hemocyanin N-terminal" evidence="5">
    <location>
        <begin position="39"/>
        <end position="156"/>
    </location>
</feature>
<dbReference type="SUPFAM" id="SSF48056">
    <property type="entry name" value="Di-copper centre-containing domain"/>
    <property type="match status" value="1"/>
</dbReference>
<feature type="signal peptide" evidence="3">
    <location>
        <begin position="1"/>
        <end position="17"/>
    </location>
</feature>
<dbReference type="AlphaFoldDB" id="A0A821WR65"/>
<name>A0A821WR65_9NEOP</name>
<dbReference type="OrthoDB" id="7419495at2759"/>
<dbReference type="InterPro" id="IPR036697">
    <property type="entry name" value="Hemocyanin_N_sf"/>
</dbReference>
<dbReference type="GO" id="GO:0005615">
    <property type="term" value="C:extracellular space"/>
    <property type="evidence" value="ECO:0007669"/>
    <property type="project" value="UniProtKB-ARBA"/>
</dbReference>
<dbReference type="SUPFAM" id="SSF48050">
    <property type="entry name" value="Hemocyanin, N-terminal domain"/>
    <property type="match status" value="1"/>
</dbReference>
<feature type="chain" id="PRO_5032627972" description="Hexamerin" evidence="3">
    <location>
        <begin position="18"/>
        <end position="834"/>
    </location>
</feature>
<dbReference type="Gene3D" id="1.20.1370.10">
    <property type="entry name" value="Hemocyanin, N-terminal domain"/>
    <property type="match status" value="1"/>
</dbReference>
<evidence type="ECO:0000259" key="4">
    <source>
        <dbReference type="Pfam" id="PF00372"/>
    </source>
</evidence>
<evidence type="ECO:0000256" key="1">
    <source>
        <dbReference type="ARBA" id="ARBA00022761"/>
    </source>
</evidence>
<dbReference type="SUPFAM" id="SSF81296">
    <property type="entry name" value="E set domains"/>
    <property type="match status" value="1"/>
</dbReference>
<dbReference type="InterPro" id="IPR005204">
    <property type="entry name" value="Hemocyanin_N"/>
</dbReference>
<proteinExistence type="inferred from homology"/>
<dbReference type="Pfam" id="PF03722">
    <property type="entry name" value="Hemocyanin_N"/>
    <property type="match status" value="1"/>
</dbReference>
<sequence length="834" mass="95809">MKLLTILLAGLCASTFGYLIKVPTTPTKPRIAPIGWVNIQKLMLPLFDNICEDSSDPTIVKLSIEFAFDSADFLETEVIEKLQSFKSSKGLLAKGEIFSETIDEHFNEFRLVYNVLYNAKDFDIFYKVACWARQNVNCGIFTNAIYLAIMTRKDTEKLSIPAPYELIPNYFVRKDYIIQAASLISEKDIFLSDNIREDGNTFIVDANYTDYESSEEAVLSYFHEDVGLNSYFYLTTLKNLPWIDTEFQRNVRYGEYIYHFMKQLIIRYDLERYSNDLYETDGINWDDMEVTRYDPMIMYSNGNDFTSRQGICSQDVISSLKDIENNIATTVTHLRDGGFNKAAILRHVMDIMLFNDNSYINLAIKAMTDDISTKSSLSALSHSMTKLRDPIFWRIIKKMVENVSNSLKVLPGYTKNQLYFPGVQIMNVDVKKVMTSFDPYVFDVTDAMKYGDQDPNFQIKINQGRLNHKPFAIKVNVSSMVVQKGIMKLYLGPKVTLGEIRENKNLFMLLDSFEINLKRGSNLITRTSDEINNISDDFVPLRTVRKNVIDSEFGVDALPLNSVRSQIGFPSRLILPKGSSDGLPFQLFAFVAPYIKAIPGGSKANIQLNYDAIFSPGYPFDLDIDIQELFNLPNTLLKDITITHKTESKPGTYGSGYNREKKWDVVDDNIMDYDIPSDPLALGTRPEFTKKKDAFDYKSRKGQYGKKDKYTIDKTDPITKIPDETVEFRKDIEFNKVYTKNEENSDNIQYKVISKKDENMAIDKIITKDVKTEDKEGTSIDTTELDKTIDDIVNDLKVEPIYLLSSPRRRYPTIFNIILKPPYKETESDERVYE</sequence>
<comment type="similarity">
    <text evidence="2">Belongs to the hemocyanin family.</text>
</comment>
<keyword evidence="8" id="KW-1185">Reference proteome</keyword>
<dbReference type="PANTHER" id="PTHR11511:SF5">
    <property type="entry name" value="FAT-BODY PROTEIN 1-RELATED"/>
    <property type="match status" value="1"/>
</dbReference>
<evidence type="ECO:0000259" key="5">
    <source>
        <dbReference type="Pfam" id="PF03722"/>
    </source>
</evidence>
<keyword evidence="3" id="KW-0732">Signal</keyword>
<dbReference type="InterPro" id="IPR014756">
    <property type="entry name" value="Ig_E-set"/>
</dbReference>
<dbReference type="InterPro" id="IPR008922">
    <property type="entry name" value="Di-copper_centre_dom_sf"/>
</dbReference>
<protein>
    <recommendedName>
        <fullName evidence="9">Hexamerin</fullName>
    </recommendedName>
</protein>
<dbReference type="InterPro" id="IPR037020">
    <property type="entry name" value="Hemocyanin_C_sf"/>
</dbReference>
<dbReference type="InterPro" id="IPR013788">
    <property type="entry name" value="Hemocyanin/hexamerin"/>
</dbReference>
<gene>
    <name evidence="7" type="ORF">PMACD_LOCUS13818</name>
</gene>
<evidence type="ECO:0000259" key="6">
    <source>
        <dbReference type="Pfam" id="PF03723"/>
    </source>
</evidence>
<organism evidence="7 8">
    <name type="scientific">Pieris macdunnoughi</name>
    <dbReference type="NCBI Taxonomy" id="345717"/>
    <lineage>
        <taxon>Eukaryota</taxon>
        <taxon>Metazoa</taxon>
        <taxon>Ecdysozoa</taxon>
        <taxon>Arthropoda</taxon>
        <taxon>Hexapoda</taxon>
        <taxon>Insecta</taxon>
        <taxon>Pterygota</taxon>
        <taxon>Neoptera</taxon>
        <taxon>Endopterygota</taxon>
        <taxon>Lepidoptera</taxon>
        <taxon>Glossata</taxon>
        <taxon>Ditrysia</taxon>
        <taxon>Papilionoidea</taxon>
        <taxon>Pieridae</taxon>
        <taxon>Pierinae</taxon>
        <taxon>Pieris</taxon>
    </lineage>
</organism>
<dbReference type="Pfam" id="PF00372">
    <property type="entry name" value="Hemocyanin_M"/>
    <property type="match status" value="1"/>
</dbReference>
<evidence type="ECO:0008006" key="9">
    <source>
        <dbReference type="Google" id="ProtNLM"/>
    </source>
</evidence>
<dbReference type="Pfam" id="PF03723">
    <property type="entry name" value="Hemocyanin_C"/>
    <property type="match status" value="1"/>
</dbReference>
<dbReference type="PANTHER" id="PTHR11511">
    <property type="entry name" value="LARVAL STORAGE PROTEIN/PHENOLOXIDASE"/>
    <property type="match status" value="1"/>
</dbReference>
<evidence type="ECO:0000256" key="2">
    <source>
        <dbReference type="ARBA" id="ARBA00038082"/>
    </source>
</evidence>
<dbReference type="PROSITE" id="PS00210">
    <property type="entry name" value="HEMOCYANIN_2"/>
    <property type="match status" value="1"/>
</dbReference>
<evidence type="ECO:0000256" key="3">
    <source>
        <dbReference type="SAM" id="SignalP"/>
    </source>
</evidence>
<dbReference type="InterPro" id="IPR005203">
    <property type="entry name" value="Hemocyanin_C"/>
</dbReference>
<comment type="caution">
    <text evidence="7">The sequence shown here is derived from an EMBL/GenBank/DDBJ whole genome shotgun (WGS) entry which is preliminary data.</text>
</comment>
<dbReference type="EMBL" id="CAJOBZ010000062">
    <property type="protein sequence ID" value="CAF4930518.1"/>
    <property type="molecule type" value="Genomic_DNA"/>
</dbReference>
<dbReference type="InterPro" id="IPR000896">
    <property type="entry name" value="Hemocyanin/hexamerin_mid_dom"/>
</dbReference>
<evidence type="ECO:0000313" key="8">
    <source>
        <dbReference type="Proteomes" id="UP000663880"/>
    </source>
</evidence>